<dbReference type="EMBL" id="GBRH01238623">
    <property type="protein sequence ID" value="JAD59272.1"/>
    <property type="molecule type" value="Transcribed_RNA"/>
</dbReference>
<reference evidence="1" key="2">
    <citation type="journal article" date="2015" name="Data Brief">
        <title>Shoot transcriptome of the giant reed, Arundo donax.</title>
        <authorList>
            <person name="Barrero R.A."/>
            <person name="Guerrero F.D."/>
            <person name="Moolhuijzen P."/>
            <person name="Goolsby J.A."/>
            <person name="Tidwell J."/>
            <person name="Bellgard S.E."/>
            <person name="Bellgard M.I."/>
        </authorList>
    </citation>
    <scope>NUCLEOTIDE SEQUENCE</scope>
    <source>
        <tissue evidence="1">Shoot tissue taken approximately 20 cm above the soil surface</tissue>
    </source>
</reference>
<name>A0A0A9SFT1_ARUDO</name>
<sequence length="33" mass="3627">MKVYIGGNCTPKLELGSIHVKQPILGCYNSIFC</sequence>
<accession>A0A0A9SFT1</accession>
<evidence type="ECO:0000313" key="1">
    <source>
        <dbReference type="EMBL" id="JAD59272.1"/>
    </source>
</evidence>
<protein>
    <submittedName>
        <fullName evidence="1">Uncharacterized protein</fullName>
    </submittedName>
</protein>
<dbReference type="AlphaFoldDB" id="A0A0A9SFT1"/>
<reference evidence="1" key="1">
    <citation type="submission" date="2014-09" db="EMBL/GenBank/DDBJ databases">
        <authorList>
            <person name="Magalhaes I.L.F."/>
            <person name="Oliveira U."/>
            <person name="Santos F.R."/>
            <person name="Vidigal T.H.D.A."/>
            <person name="Brescovit A.D."/>
            <person name="Santos A.J."/>
        </authorList>
    </citation>
    <scope>NUCLEOTIDE SEQUENCE</scope>
    <source>
        <tissue evidence="1">Shoot tissue taken approximately 20 cm above the soil surface</tissue>
    </source>
</reference>
<organism evidence="1">
    <name type="scientific">Arundo donax</name>
    <name type="common">Giant reed</name>
    <name type="synonym">Donax arundinaceus</name>
    <dbReference type="NCBI Taxonomy" id="35708"/>
    <lineage>
        <taxon>Eukaryota</taxon>
        <taxon>Viridiplantae</taxon>
        <taxon>Streptophyta</taxon>
        <taxon>Embryophyta</taxon>
        <taxon>Tracheophyta</taxon>
        <taxon>Spermatophyta</taxon>
        <taxon>Magnoliopsida</taxon>
        <taxon>Liliopsida</taxon>
        <taxon>Poales</taxon>
        <taxon>Poaceae</taxon>
        <taxon>PACMAD clade</taxon>
        <taxon>Arundinoideae</taxon>
        <taxon>Arundineae</taxon>
        <taxon>Arundo</taxon>
    </lineage>
</organism>
<proteinExistence type="predicted"/>